<evidence type="ECO:0000313" key="3">
    <source>
        <dbReference type="EMBL" id="CAL8133067.1"/>
    </source>
</evidence>
<proteinExistence type="predicted"/>
<dbReference type="Pfam" id="PF00023">
    <property type="entry name" value="Ank"/>
    <property type="match status" value="4"/>
</dbReference>
<dbReference type="Pfam" id="PF12796">
    <property type="entry name" value="Ank_2"/>
    <property type="match status" value="1"/>
</dbReference>
<feature type="repeat" description="ANK" evidence="1">
    <location>
        <begin position="240"/>
        <end position="272"/>
    </location>
</feature>
<reference evidence="3 4" key="1">
    <citation type="submission" date="2024-08" db="EMBL/GenBank/DDBJ databases">
        <authorList>
            <person name="Cucini C."/>
            <person name="Frati F."/>
        </authorList>
    </citation>
    <scope>NUCLEOTIDE SEQUENCE [LARGE SCALE GENOMIC DNA]</scope>
</reference>
<feature type="repeat" description="ANK" evidence="1">
    <location>
        <begin position="142"/>
        <end position="174"/>
    </location>
</feature>
<dbReference type="InterPro" id="IPR039323">
    <property type="entry name" value="ANKRD_45/46/60"/>
</dbReference>
<feature type="repeat" description="ANK" evidence="1">
    <location>
        <begin position="76"/>
        <end position="108"/>
    </location>
</feature>
<organism evidence="3 4">
    <name type="scientific">Orchesella dallaii</name>
    <dbReference type="NCBI Taxonomy" id="48710"/>
    <lineage>
        <taxon>Eukaryota</taxon>
        <taxon>Metazoa</taxon>
        <taxon>Ecdysozoa</taxon>
        <taxon>Arthropoda</taxon>
        <taxon>Hexapoda</taxon>
        <taxon>Collembola</taxon>
        <taxon>Entomobryomorpha</taxon>
        <taxon>Entomobryoidea</taxon>
        <taxon>Orchesellidae</taxon>
        <taxon>Orchesellinae</taxon>
        <taxon>Orchesella</taxon>
    </lineage>
</organism>
<feature type="repeat" description="ANK" evidence="1">
    <location>
        <begin position="109"/>
        <end position="141"/>
    </location>
</feature>
<accession>A0ABP1RQQ3</accession>
<evidence type="ECO:0000313" key="4">
    <source>
        <dbReference type="Proteomes" id="UP001642540"/>
    </source>
</evidence>
<evidence type="ECO:0000256" key="2">
    <source>
        <dbReference type="SAM" id="MobiDB-lite"/>
    </source>
</evidence>
<evidence type="ECO:0008006" key="5">
    <source>
        <dbReference type="Google" id="ProtNLM"/>
    </source>
</evidence>
<protein>
    <recommendedName>
        <fullName evidence="5">Ankyrin repeat domain-containing protein 29</fullName>
    </recommendedName>
</protein>
<sequence>MSFKRETPLDLQLHRAAIKGDKGMIFKVLNTGRVHVDCRDKDGTTPLMFSVARGHFECVQELLEQGADPNARRFETGASSLFLAAQIGDLDTVRLLIRNGAVVDQPNLDGGTPLFVACQEGHEPVVRELIAVGANTNFPMKDRATPLFVASQNGHCLIVRLLLQRRAMIDYKRTDGATPLWIAAQMGWADVSSCLLENGAYVDSLRNDGASPLFKAAHKGFLDVVRVLLRKKPNLGILPIGESALHGAVMFGHLDVAKVLIKAGSNPTLPNQEGETPYELALKWKFPNVADYLKNVTVAHSNNSHALSNGGTNTLKKLENTTNAPKG</sequence>
<dbReference type="Gene3D" id="1.25.40.20">
    <property type="entry name" value="Ankyrin repeat-containing domain"/>
    <property type="match status" value="1"/>
</dbReference>
<dbReference type="PROSITE" id="PS50297">
    <property type="entry name" value="ANK_REP_REGION"/>
    <property type="match status" value="5"/>
</dbReference>
<feature type="region of interest" description="Disordered" evidence="2">
    <location>
        <begin position="303"/>
        <end position="327"/>
    </location>
</feature>
<dbReference type="SMART" id="SM00248">
    <property type="entry name" value="ANK"/>
    <property type="match status" value="8"/>
</dbReference>
<evidence type="ECO:0000256" key="1">
    <source>
        <dbReference type="PROSITE-ProRule" id="PRU00023"/>
    </source>
</evidence>
<feature type="repeat" description="ANK" evidence="1">
    <location>
        <begin position="42"/>
        <end position="74"/>
    </location>
</feature>
<dbReference type="InterPro" id="IPR002110">
    <property type="entry name" value="Ankyrin_rpt"/>
</dbReference>
<keyword evidence="1" id="KW-0040">ANK repeat</keyword>
<dbReference type="SUPFAM" id="SSF48403">
    <property type="entry name" value="Ankyrin repeat"/>
    <property type="match status" value="1"/>
</dbReference>
<name>A0ABP1RQQ3_9HEXA</name>
<gene>
    <name evidence="3" type="ORF">ODALV1_LOCUS24892</name>
</gene>
<feature type="compositionally biased region" description="Low complexity" evidence="2">
    <location>
        <begin position="312"/>
        <end position="327"/>
    </location>
</feature>
<dbReference type="PROSITE" id="PS50088">
    <property type="entry name" value="ANK_REPEAT"/>
    <property type="match status" value="6"/>
</dbReference>
<comment type="caution">
    <text evidence="3">The sequence shown here is derived from an EMBL/GenBank/DDBJ whole genome shotgun (WGS) entry which is preliminary data.</text>
</comment>
<dbReference type="PANTHER" id="PTHR22677:SF4">
    <property type="entry name" value="USHER SYNDROME TYPE-1G PROTEIN-LIKE PROTEIN"/>
    <property type="match status" value="1"/>
</dbReference>
<dbReference type="EMBL" id="CAXLJM020000096">
    <property type="protein sequence ID" value="CAL8133067.1"/>
    <property type="molecule type" value="Genomic_DNA"/>
</dbReference>
<dbReference type="PANTHER" id="PTHR22677">
    <property type="entry name" value="ANKYRIN REPEAT DOMAIN-CONTAINING PROTEIN 60"/>
    <property type="match status" value="1"/>
</dbReference>
<keyword evidence="4" id="KW-1185">Reference proteome</keyword>
<dbReference type="Proteomes" id="UP001642540">
    <property type="component" value="Unassembled WGS sequence"/>
</dbReference>
<dbReference type="InterPro" id="IPR036770">
    <property type="entry name" value="Ankyrin_rpt-contain_sf"/>
</dbReference>
<feature type="repeat" description="ANK" evidence="1">
    <location>
        <begin position="175"/>
        <end position="207"/>
    </location>
</feature>